<evidence type="ECO:0000313" key="2">
    <source>
        <dbReference type="Proteomes" id="UP000266177"/>
    </source>
</evidence>
<reference evidence="1 2" key="1">
    <citation type="submission" date="2018-09" db="EMBL/GenBank/DDBJ databases">
        <title>Paenibacillus SK2017-BO5.</title>
        <authorList>
            <person name="Piskunova J.V."/>
            <person name="Dubiley S.A."/>
            <person name="Severinov K.V."/>
        </authorList>
    </citation>
    <scope>NUCLEOTIDE SEQUENCE [LARGE SCALE GENOMIC DNA]</scope>
    <source>
        <strain evidence="1 2">BO5</strain>
    </source>
</reference>
<gene>
    <name evidence="1" type="ORF">DQX05_04365</name>
</gene>
<name>A0A3A3GLY7_PANTH</name>
<accession>A0A3A3GLY7</accession>
<sequence>MRVNAKILQIYSFFIDTKSPQKKSCKSAVISLVMEQFSKNRVKKLQICSNSRPNRFNTIKILHLSRIGILDRQSEPRKPALPCVHASKKAKPAKIRTVSRHIIPAWAWLVALRAG</sequence>
<protein>
    <submittedName>
        <fullName evidence="1">Uncharacterized protein</fullName>
    </submittedName>
</protein>
<organism evidence="1 2">
    <name type="scientific">Paenibacillus thiaminolyticus</name>
    <name type="common">Bacillus thiaminolyticus</name>
    <dbReference type="NCBI Taxonomy" id="49283"/>
    <lineage>
        <taxon>Bacteria</taxon>
        <taxon>Bacillati</taxon>
        <taxon>Bacillota</taxon>
        <taxon>Bacilli</taxon>
        <taxon>Bacillales</taxon>
        <taxon>Paenibacillaceae</taxon>
        <taxon>Paenibacillus</taxon>
    </lineage>
</organism>
<dbReference type="Proteomes" id="UP000266177">
    <property type="component" value="Unassembled WGS sequence"/>
</dbReference>
<proteinExistence type="predicted"/>
<dbReference type="AlphaFoldDB" id="A0A3A3GLY7"/>
<comment type="caution">
    <text evidence="1">The sequence shown here is derived from an EMBL/GenBank/DDBJ whole genome shotgun (WGS) entry which is preliminary data.</text>
</comment>
<evidence type="ECO:0000313" key="1">
    <source>
        <dbReference type="EMBL" id="RJG26129.1"/>
    </source>
</evidence>
<dbReference type="EMBL" id="QYZD01000002">
    <property type="protein sequence ID" value="RJG26129.1"/>
    <property type="molecule type" value="Genomic_DNA"/>
</dbReference>